<dbReference type="PANTHER" id="PTHR11453:SF127">
    <property type="entry name" value="SOLUTE CARRIER FAMILY 4 MEMBER 11"/>
    <property type="match status" value="1"/>
</dbReference>
<gene>
    <name evidence="7" type="ORF">Ctob_004014</name>
</gene>
<evidence type="ECO:0000313" key="7">
    <source>
        <dbReference type="EMBL" id="KOO26171.1"/>
    </source>
</evidence>
<feature type="transmembrane region" description="Helical" evidence="5">
    <location>
        <begin position="84"/>
        <end position="107"/>
    </location>
</feature>
<name>A0A0M0JHU2_9EUKA</name>
<comment type="caution">
    <text evidence="7">The sequence shown here is derived from an EMBL/GenBank/DDBJ whole genome shotgun (WGS) entry which is preliminary data.</text>
</comment>
<organism evidence="7 8">
    <name type="scientific">Chrysochromulina tobinii</name>
    <dbReference type="NCBI Taxonomy" id="1460289"/>
    <lineage>
        <taxon>Eukaryota</taxon>
        <taxon>Haptista</taxon>
        <taxon>Haptophyta</taxon>
        <taxon>Prymnesiophyceae</taxon>
        <taxon>Prymnesiales</taxon>
        <taxon>Chrysochromulinaceae</taxon>
        <taxon>Chrysochromulina</taxon>
    </lineage>
</organism>
<feature type="transmembrane region" description="Helical" evidence="5">
    <location>
        <begin position="153"/>
        <end position="180"/>
    </location>
</feature>
<keyword evidence="2 5" id="KW-0812">Transmembrane</keyword>
<dbReference type="GO" id="GO:0005452">
    <property type="term" value="F:solute:inorganic anion antiporter activity"/>
    <property type="evidence" value="ECO:0007669"/>
    <property type="project" value="InterPro"/>
</dbReference>
<evidence type="ECO:0000256" key="5">
    <source>
        <dbReference type="SAM" id="Phobius"/>
    </source>
</evidence>
<evidence type="ECO:0000256" key="2">
    <source>
        <dbReference type="ARBA" id="ARBA00022692"/>
    </source>
</evidence>
<dbReference type="GO" id="GO:0006820">
    <property type="term" value="P:monoatomic anion transport"/>
    <property type="evidence" value="ECO:0007669"/>
    <property type="project" value="InterPro"/>
</dbReference>
<keyword evidence="8" id="KW-1185">Reference proteome</keyword>
<protein>
    <recommendedName>
        <fullName evidence="6">Bicarbonate transporter-like transmembrane domain-containing protein</fullName>
    </recommendedName>
</protein>
<dbReference type="Pfam" id="PF00955">
    <property type="entry name" value="HCO3_cotransp"/>
    <property type="match status" value="1"/>
</dbReference>
<feature type="transmembrane region" description="Helical" evidence="5">
    <location>
        <begin position="44"/>
        <end position="63"/>
    </location>
</feature>
<evidence type="ECO:0000256" key="1">
    <source>
        <dbReference type="ARBA" id="ARBA00004141"/>
    </source>
</evidence>
<evidence type="ECO:0000256" key="3">
    <source>
        <dbReference type="ARBA" id="ARBA00022989"/>
    </source>
</evidence>
<evidence type="ECO:0000256" key="4">
    <source>
        <dbReference type="ARBA" id="ARBA00023136"/>
    </source>
</evidence>
<dbReference type="EMBL" id="JWZX01002884">
    <property type="protein sequence ID" value="KOO26171.1"/>
    <property type="molecule type" value="Genomic_DNA"/>
</dbReference>
<dbReference type="InterPro" id="IPR011531">
    <property type="entry name" value="HCO3_transpt-like_TM_dom"/>
</dbReference>
<sequence>MGLSALSLLPVLEHIGTFSRLSMPGGFQLSGGRALFVNMLELEPTYRYLALIPAIFLSLLFFLDQNITVRTVNSPSHKLRKGQAYHLDLCALGVLTLFASLTGLPWMCSATVQSLNHVRAMTVYRKIKPKDGPELEVPDYVVETRVTGFGVHAAVLCSALAIPTLSLVPLPVVAGVFLYLGRKVMTGNQFIRRCKQLFLDEDELCIKTEGEKEQVILGRKAVWRFTAMQVLCLTILWCLKLTPSTALIFPSVIGVLMILRSKLIPKLFTGRELMLLDTAIGATSA</sequence>
<feature type="domain" description="Bicarbonate transporter-like transmembrane" evidence="6">
    <location>
        <begin position="19"/>
        <end position="279"/>
    </location>
</feature>
<dbReference type="OrthoDB" id="1735926at2759"/>
<reference evidence="8" key="1">
    <citation type="journal article" date="2015" name="PLoS Genet.">
        <title>Genome Sequence and Transcriptome Analyses of Chrysochromulina tobin: Metabolic Tools for Enhanced Algal Fitness in the Prominent Order Prymnesiales (Haptophyceae).</title>
        <authorList>
            <person name="Hovde B.T."/>
            <person name="Deodato C.R."/>
            <person name="Hunsperger H.M."/>
            <person name="Ryken S.A."/>
            <person name="Yost W."/>
            <person name="Jha R.K."/>
            <person name="Patterson J."/>
            <person name="Monnat R.J. Jr."/>
            <person name="Barlow S.B."/>
            <person name="Starkenburg S.R."/>
            <person name="Cattolico R.A."/>
        </authorList>
    </citation>
    <scope>NUCLEOTIDE SEQUENCE</scope>
    <source>
        <strain evidence="8">CCMP291</strain>
    </source>
</reference>
<proteinExistence type="predicted"/>
<evidence type="ECO:0000259" key="6">
    <source>
        <dbReference type="Pfam" id="PF00955"/>
    </source>
</evidence>
<dbReference type="GO" id="GO:0005886">
    <property type="term" value="C:plasma membrane"/>
    <property type="evidence" value="ECO:0007669"/>
    <property type="project" value="TreeGrafter"/>
</dbReference>
<dbReference type="GO" id="GO:0050801">
    <property type="term" value="P:monoatomic ion homeostasis"/>
    <property type="evidence" value="ECO:0007669"/>
    <property type="project" value="TreeGrafter"/>
</dbReference>
<comment type="subcellular location">
    <subcellularLocation>
        <location evidence="1">Membrane</location>
        <topology evidence="1">Multi-pass membrane protein</topology>
    </subcellularLocation>
</comment>
<dbReference type="InterPro" id="IPR003020">
    <property type="entry name" value="HCO3_transpt_euk"/>
</dbReference>
<accession>A0A0M0JHU2</accession>
<feature type="transmembrane region" description="Helical" evidence="5">
    <location>
        <begin position="245"/>
        <end position="264"/>
    </location>
</feature>
<dbReference type="PANTHER" id="PTHR11453">
    <property type="entry name" value="ANION EXCHANGE PROTEIN"/>
    <property type="match status" value="1"/>
</dbReference>
<keyword evidence="3 5" id="KW-1133">Transmembrane helix</keyword>
<evidence type="ECO:0000313" key="8">
    <source>
        <dbReference type="Proteomes" id="UP000037460"/>
    </source>
</evidence>
<dbReference type="Proteomes" id="UP000037460">
    <property type="component" value="Unassembled WGS sequence"/>
</dbReference>
<dbReference type="AlphaFoldDB" id="A0A0M0JHU2"/>
<keyword evidence="4 5" id="KW-0472">Membrane</keyword>